<dbReference type="InterPro" id="IPR051693">
    <property type="entry name" value="UPF0046_metallophosphoest"/>
</dbReference>
<evidence type="ECO:0000313" key="4">
    <source>
        <dbReference type="Proteomes" id="UP000076874"/>
    </source>
</evidence>
<dbReference type="InterPro" id="IPR004843">
    <property type="entry name" value="Calcineurin-like_PHP"/>
</dbReference>
<organism evidence="3 4">
    <name type="scientific">Niveomyces insectorum RCEF 264</name>
    <dbReference type="NCBI Taxonomy" id="1081102"/>
    <lineage>
        <taxon>Eukaryota</taxon>
        <taxon>Fungi</taxon>
        <taxon>Dikarya</taxon>
        <taxon>Ascomycota</taxon>
        <taxon>Pezizomycotina</taxon>
        <taxon>Sordariomycetes</taxon>
        <taxon>Hypocreomycetidae</taxon>
        <taxon>Hypocreales</taxon>
        <taxon>Cordycipitaceae</taxon>
        <taxon>Niveomyces</taxon>
    </lineage>
</organism>
<keyword evidence="3" id="KW-0378">Hydrolase</keyword>
<feature type="region of interest" description="Disordered" evidence="1">
    <location>
        <begin position="1"/>
        <end position="25"/>
    </location>
</feature>
<dbReference type="Pfam" id="PF00149">
    <property type="entry name" value="Metallophos"/>
    <property type="match status" value="1"/>
</dbReference>
<feature type="domain" description="Calcineurin-like phosphoesterase" evidence="2">
    <location>
        <begin position="88"/>
        <end position="286"/>
    </location>
</feature>
<protein>
    <submittedName>
        <fullName evidence="3">Phosphoric ester hydrolase</fullName>
    </submittedName>
</protein>
<feature type="compositionally biased region" description="Low complexity" evidence="1">
    <location>
        <begin position="7"/>
        <end position="25"/>
    </location>
</feature>
<dbReference type="CDD" id="cd07379">
    <property type="entry name" value="MPP_239FB"/>
    <property type="match status" value="1"/>
</dbReference>
<dbReference type="EMBL" id="AZHD01000001">
    <property type="protein sequence ID" value="OAA68408.1"/>
    <property type="molecule type" value="Genomic_DNA"/>
</dbReference>
<reference evidence="3 4" key="1">
    <citation type="journal article" date="2016" name="Genome Biol. Evol.">
        <title>Divergent and convergent evolution of fungal pathogenicity.</title>
        <authorList>
            <person name="Shang Y."/>
            <person name="Xiao G."/>
            <person name="Zheng P."/>
            <person name="Cen K."/>
            <person name="Zhan S."/>
            <person name="Wang C."/>
        </authorList>
    </citation>
    <scope>NUCLEOTIDE SEQUENCE [LARGE SCALE GENOMIC DNA]</scope>
    <source>
        <strain evidence="3 4">RCEF 264</strain>
    </source>
</reference>
<dbReference type="PANTHER" id="PTHR12905">
    <property type="entry name" value="METALLOPHOSPHOESTERASE"/>
    <property type="match status" value="1"/>
</dbReference>
<dbReference type="SUPFAM" id="SSF56300">
    <property type="entry name" value="Metallo-dependent phosphatases"/>
    <property type="match status" value="1"/>
</dbReference>
<keyword evidence="4" id="KW-1185">Reference proteome</keyword>
<evidence type="ECO:0000256" key="1">
    <source>
        <dbReference type="SAM" id="MobiDB-lite"/>
    </source>
</evidence>
<accession>A0A168A8V1</accession>
<sequence length="387" mass="41700">MSEPKRSSPAAALTPPTLLGRLGLGQRSPWDPPTVLDRLLASPVRAAAHYLWQWIAAARGWAAAVANRARHAPSPLSSSSSSSSSVVRVVCLSDTHDQIVPDVPGGDLLIHAGDLTNNGTPADLQRQLDWLASLPHEHKVVVCGNHDSWFDPAARVAAGMPAPRIPAGIHYLEHDTATLTFANGRRLTVYGAPDIPKCGPESFSWVLHLAVCCFQYTTAPSSPTFNSFQYERSSPPWQDTIPAGVDILVTHPPPRYHLDLGIGCAGLLQEVWRVRPKLNVFGHIHWGAGRQVVFWDASQRAYEVLMEADKADVGVRGLLSSLAALPGRLLNLGRLLATAVVTSLLLPLWLVAPTSRVGRTNGTVLINAGQMHGNTGRLGRNVQVVDL</sequence>
<dbReference type="PANTHER" id="PTHR12905:SF18">
    <property type="entry name" value="ESTER HYDROLASE, PUTATIVE (AFU_ORTHOLOGUE AFUA_4G03130)-RELATED"/>
    <property type="match status" value="1"/>
</dbReference>
<dbReference type="GO" id="GO:0016787">
    <property type="term" value="F:hydrolase activity"/>
    <property type="evidence" value="ECO:0007669"/>
    <property type="project" value="UniProtKB-KW"/>
</dbReference>
<comment type="caution">
    <text evidence="3">The sequence shown here is derived from an EMBL/GenBank/DDBJ whole genome shotgun (WGS) entry which is preliminary data.</text>
</comment>
<dbReference type="AlphaFoldDB" id="A0A168A8V1"/>
<dbReference type="OrthoDB" id="630188at2759"/>
<name>A0A168A8V1_9HYPO</name>
<proteinExistence type="predicted"/>
<gene>
    <name evidence="3" type="ORF">SPI_00603</name>
</gene>
<dbReference type="InterPro" id="IPR029052">
    <property type="entry name" value="Metallo-depent_PP-like"/>
</dbReference>
<dbReference type="Gene3D" id="3.60.21.10">
    <property type="match status" value="1"/>
</dbReference>
<dbReference type="Proteomes" id="UP000076874">
    <property type="component" value="Unassembled WGS sequence"/>
</dbReference>
<evidence type="ECO:0000259" key="2">
    <source>
        <dbReference type="Pfam" id="PF00149"/>
    </source>
</evidence>
<evidence type="ECO:0000313" key="3">
    <source>
        <dbReference type="EMBL" id="OAA68408.1"/>
    </source>
</evidence>